<evidence type="ECO:0000313" key="2">
    <source>
        <dbReference type="Proteomes" id="UP000283786"/>
    </source>
</evidence>
<organism evidence="1 2">
    <name type="scientific">Pseudooceanicola algae</name>
    <dbReference type="NCBI Taxonomy" id="1537215"/>
    <lineage>
        <taxon>Bacteria</taxon>
        <taxon>Pseudomonadati</taxon>
        <taxon>Pseudomonadota</taxon>
        <taxon>Alphaproteobacteria</taxon>
        <taxon>Rhodobacterales</taxon>
        <taxon>Paracoccaceae</taxon>
        <taxon>Pseudooceanicola</taxon>
    </lineage>
</organism>
<accession>A0A418SEJ4</accession>
<dbReference type="InterPro" id="IPR045516">
    <property type="entry name" value="DUF6477"/>
</dbReference>
<dbReference type="KEGG" id="palw:PSAL_010100"/>
<dbReference type="EMBL" id="CP060436">
    <property type="protein sequence ID" value="QPM89784.1"/>
    <property type="molecule type" value="Genomic_DNA"/>
</dbReference>
<name>A0A418SEJ4_9RHOB</name>
<evidence type="ECO:0000313" key="1">
    <source>
        <dbReference type="EMBL" id="QPM89784.1"/>
    </source>
</evidence>
<sequence length="92" mass="10294">MQDIQSMLAKLRRPRMLIRAARIAADGYRREVHLSAVLGQSVLPRHGAAAMHLMDREAELNRLRRDGCTTYSPSQHVSVLCALIGEARLMQG</sequence>
<dbReference type="OrthoDB" id="7875218at2"/>
<keyword evidence="2" id="KW-1185">Reference proteome</keyword>
<protein>
    <submittedName>
        <fullName evidence="1">Uncharacterized protein</fullName>
    </submittedName>
</protein>
<dbReference type="AlphaFoldDB" id="A0A418SEJ4"/>
<dbReference type="Proteomes" id="UP000283786">
    <property type="component" value="Chromosome"/>
</dbReference>
<gene>
    <name evidence="1" type="ORF">PSAL_010100</name>
</gene>
<dbReference type="RefSeq" id="WP_119840171.1">
    <property type="nucleotide sequence ID" value="NZ_CP060436.1"/>
</dbReference>
<reference evidence="1 2" key="1">
    <citation type="submission" date="2020-08" db="EMBL/GenBank/DDBJ databases">
        <title>Genome sequence of Rhodobacteraceae bacterium Lw-13e.</title>
        <authorList>
            <person name="Poehlein A."/>
            <person name="Wolter L."/>
            <person name="Daniel R."/>
            <person name="Brinkhoff T."/>
        </authorList>
    </citation>
    <scope>NUCLEOTIDE SEQUENCE [LARGE SCALE GENOMIC DNA]</scope>
    <source>
        <strain evidence="1 2">Lw-13e</strain>
    </source>
</reference>
<proteinExistence type="predicted"/>
<dbReference type="Pfam" id="PF20083">
    <property type="entry name" value="DUF6477"/>
    <property type="match status" value="1"/>
</dbReference>